<accession>A0A179BR76</accession>
<dbReference type="Pfam" id="PF03807">
    <property type="entry name" value="F420_oxidored"/>
    <property type="match status" value="1"/>
</dbReference>
<feature type="domain" description="Pyrroline-5-carboxylate reductase catalytic N-terminal" evidence="2">
    <location>
        <begin position="3"/>
        <end position="93"/>
    </location>
</feature>
<comment type="caution">
    <text evidence="3">The sequence shown here is derived from an EMBL/GenBank/DDBJ whole genome shotgun (WGS) entry which is preliminary data.</text>
</comment>
<dbReference type="InterPro" id="IPR028939">
    <property type="entry name" value="P5C_Rdtase_cat_N"/>
</dbReference>
<proteinExistence type="predicted"/>
<gene>
    <name evidence="3" type="ORF">A4U53_23760</name>
</gene>
<keyword evidence="1" id="KW-0560">Oxidoreductase</keyword>
<dbReference type="EMBL" id="LWBS01000253">
    <property type="protein sequence ID" value="OAP93780.1"/>
    <property type="molecule type" value="Genomic_DNA"/>
</dbReference>
<dbReference type="PANTHER" id="PTHR14239">
    <property type="entry name" value="DUDULIN-RELATED"/>
    <property type="match status" value="1"/>
</dbReference>
<evidence type="ECO:0000256" key="1">
    <source>
        <dbReference type="ARBA" id="ARBA00023002"/>
    </source>
</evidence>
<dbReference type="GO" id="GO:0016491">
    <property type="term" value="F:oxidoreductase activity"/>
    <property type="evidence" value="ECO:0007669"/>
    <property type="project" value="UniProtKB-KW"/>
</dbReference>
<protein>
    <submittedName>
        <fullName evidence="3">NADP oxidoreductase</fullName>
    </submittedName>
</protein>
<dbReference type="Gene3D" id="3.40.50.720">
    <property type="entry name" value="NAD(P)-binding Rossmann-like Domain"/>
    <property type="match status" value="1"/>
</dbReference>
<dbReference type="InterPro" id="IPR036291">
    <property type="entry name" value="NAD(P)-bd_dom_sf"/>
</dbReference>
<evidence type="ECO:0000313" key="3">
    <source>
        <dbReference type="EMBL" id="OAP93780.1"/>
    </source>
</evidence>
<sequence>MATIGIIGAGNIGAAFARILARNGIAATIANSRGPETLASLAQELAPHITAGTIEAAAQADIVLIAVPWSKLPSALAGLPNWNGRIVIDANNPIEAPLFKPADLHGRLSTEIVADLVPGARVVKAFNHLLAALLSADPHAEGGSRVLFYSGDDDGAKAEVAALIAQLGFAGVDLGPISIGGKLTQFPGGPLPAINFVKFA</sequence>
<reference evidence="3" key="1">
    <citation type="submission" date="2016-04" db="EMBL/GenBank/DDBJ databases">
        <title>Fast-growing isolate from the root nodules of Vavilovia formosa.</title>
        <authorList>
            <person name="Kimeklis A."/>
            <person name="Safronova V."/>
            <person name="Belimov A."/>
            <person name="Andronov E."/>
        </authorList>
    </citation>
    <scope>NUCLEOTIDE SEQUENCE [LARGE SCALE GENOMIC DNA]</scope>
    <source>
        <strain evidence="3">Vaf-46</strain>
    </source>
</reference>
<dbReference type="AlphaFoldDB" id="A0A179BR76"/>
<name>A0A179BR76_RHILE</name>
<dbReference type="InterPro" id="IPR051267">
    <property type="entry name" value="STEAP_metalloreductase"/>
</dbReference>
<dbReference type="PANTHER" id="PTHR14239:SF10">
    <property type="entry name" value="REDUCTASE"/>
    <property type="match status" value="1"/>
</dbReference>
<organism evidence="3">
    <name type="scientific">Rhizobium leguminosarum</name>
    <dbReference type="NCBI Taxonomy" id="384"/>
    <lineage>
        <taxon>Bacteria</taxon>
        <taxon>Pseudomonadati</taxon>
        <taxon>Pseudomonadota</taxon>
        <taxon>Alphaproteobacteria</taxon>
        <taxon>Hyphomicrobiales</taxon>
        <taxon>Rhizobiaceae</taxon>
        <taxon>Rhizobium/Agrobacterium group</taxon>
        <taxon>Rhizobium</taxon>
    </lineage>
</organism>
<dbReference type="SUPFAM" id="SSF51735">
    <property type="entry name" value="NAD(P)-binding Rossmann-fold domains"/>
    <property type="match status" value="1"/>
</dbReference>
<evidence type="ECO:0000259" key="2">
    <source>
        <dbReference type="Pfam" id="PF03807"/>
    </source>
</evidence>